<dbReference type="Proteomes" id="UP001206639">
    <property type="component" value="Unassembled WGS sequence"/>
</dbReference>
<evidence type="ECO:0000259" key="1">
    <source>
        <dbReference type="Pfam" id="PF13338"/>
    </source>
</evidence>
<keyword evidence="4" id="KW-1185">Reference proteome</keyword>
<evidence type="ECO:0000313" key="4">
    <source>
        <dbReference type="Proteomes" id="UP001206639"/>
    </source>
</evidence>
<dbReference type="Pfam" id="PF18741">
    <property type="entry name" value="MTES_1575"/>
    <property type="match status" value="1"/>
</dbReference>
<sequence>MLDDLLRQQDGVLTLEQARRAGLSLQAVQRRLRSGHWLRCARGVYFVNDRVFTDAARIRSAVWGYGERAVASGMAAAFWHDLTQFAPDVVDVTMPRTGHGRRHAETRLRRRDLDPADVRILRGVRVTAPALTILEAAITRPGGAKLMDRPLQRNIELRELWRAQLRNRGRYGSPAARLLLQAAADNARSVAERLLVKLLRAAGITGWKANHPVAGYHVDVGFPEVKIAIETDGWAFHSDADAFQIDRKRQNAIALSGWQVLRFTWLDLTEYPERVIAEIRRAISVREQSVSDR</sequence>
<dbReference type="InterPro" id="IPR011335">
    <property type="entry name" value="Restrct_endonuc-II-like"/>
</dbReference>
<dbReference type="InterPro" id="IPR025159">
    <property type="entry name" value="AbiEi_N"/>
</dbReference>
<name>A0ABT2MGA9_9MYCO</name>
<dbReference type="RefSeq" id="WP_260995793.1">
    <property type="nucleotide sequence ID" value="NZ_JAODWD010000006.1"/>
</dbReference>
<reference evidence="4" key="1">
    <citation type="submission" date="2023-07" db="EMBL/GenBank/DDBJ databases">
        <authorList>
            <person name="Deng Y."/>
            <person name="Zhang Y.-Q."/>
        </authorList>
    </citation>
    <scope>NUCLEOTIDE SEQUENCE [LARGE SCALE GENOMIC DNA]</scope>
    <source>
        <strain evidence="4">CPCC 205710</strain>
    </source>
</reference>
<proteinExistence type="predicted"/>
<dbReference type="Gene3D" id="3.40.960.10">
    <property type="entry name" value="VSR Endonuclease"/>
    <property type="match status" value="1"/>
</dbReference>
<feature type="domain" description="Restriction endonuclease type II-like" evidence="2">
    <location>
        <begin position="194"/>
        <end position="283"/>
    </location>
</feature>
<evidence type="ECO:0000259" key="2">
    <source>
        <dbReference type="Pfam" id="PF18741"/>
    </source>
</evidence>
<gene>
    <name evidence="3" type="ORF">N4S67_23155</name>
</gene>
<comment type="caution">
    <text evidence="3">The sequence shown here is derived from an EMBL/GenBank/DDBJ whole genome shotgun (WGS) entry which is preliminary data.</text>
</comment>
<feature type="domain" description="AbiEi antitoxin N-terminal" evidence="1">
    <location>
        <begin position="2"/>
        <end position="45"/>
    </location>
</feature>
<organism evidence="3 4">
    <name type="scientific">Mycobacterium deserti</name>
    <dbReference type="NCBI Taxonomy" id="2978347"/>
    <lineage>
        <taxon>Bacteria</taxon>
        <taxon>Bacillati</taxon>
        <taxon>Actinomycetota</taxon>
        <taxon>Actinomycetes</taxon>
        <taxon>Mycobacteriales</taxon>
        <taxon>Mycobacteriaceae</taxon>
        <taxon>Mycobacterium</taxon>
    </lineage>
</organism>
<dbReference type="SUPFAM" id="SSF52980">
    <property type="entry name" value="Restriction endonuclease-like"/>
    <property type="match status" value="1"/>
</dbReference>
<dbReference type="InterPro" id="IPR049468">
    <property type="entry name" value="Restrct_endonuc-II-like_dom"/>
</dbReference>
<dbReference type="EMBL" id="JAODWD010000006">
    <property type="protein sequence ID" value="MCT7661307.1"/>
    <property type="molecule type" value="Genomic_DNA"/>
</dbReference>
<protein>
    <submittedName>
        <fullName evidence="3">DUF559 domain-containing protein</fullName>
    </submittedName>
</protein>
<accession>A0ABT2MGA9</accession>
<evidence type="ECO:0000313" key="3">
    <source>
        <dbReference type="EMBL" id="MCT7661307.1"/>
    </source>
</evidence>
<dbReference type="Pfam" id="PF13338">
    <property type="entry name" value="AbiEi_4"/>
    <property type="match status" value="1"/>
</dbReference>